<keyword evidence="2" id="KW-1185">Reference proteome</keyword>
<dbReference type="Gene3D" id="3.30.250.20">
    <property type="entry name" value="L1 transposable element, C-terminal domain"/>
    <property type="match status" value="1"/>
</dbReference>
<sequence length="202" mass="22962">TKLAEVEAGLSGHSDQLTTLETRLNDVAAANKSLQLQVEDLISRSKRQDVCVIGLPEDSETGYPTQFMAELFKEVLDDEAFPNLAELDRAHRSLAPKALPGGRPRPILVLWWAREHGDITFQGHKIKFYQDFSSNLAKKWSTFNDIKSTLYKKGIRFGLIYPARLRPTGEIQTFLITRPCGDTYWTTLILWPLKCHQSLLTF</sequence>
<dbReference type="InterPro" id="IPR042566">
    <property type="entry name" value="L1_C"/>
</dbReference>
<accession>A0A4W5LPX9</accession>
<reference evidence="1" key="2">
    <citation type="submission" date="2025-08" db="UniProtKB">
        <authorList>
            <consortium name="Ensembl"/>
        </authorList>
    </citation>
    <scope>IDENTIFICATION</scope>
</reference>
<name>A0A4W5LPX9_9TELE</name>
<dbReference type="AlphaFoldDB" id="A0A4W5LPX9"/>
<evidence type="ECO:0000313" key="1">
    <source>
        <dbReference type="Ensembl" id="ENSHHUP00000028256.1"/>
    </source>
</evidence>
<proteinExistence type="predicted"/>
<dbReference type="GeneTree" id="ENSGT01150000287143"/>
<dbReference type="Proteomes" id="UP000314982">
    <property type="component" value="Unassembled WGS sequence"/>
</dbReference>
<dbReference type="Ensembl" id="ENSHHUT00000029391.1">
    <property type="protein sequence ID" value="ENSHHUP00000028256.1"/>
    <property type="gene ID" value="ENSHHUG00000017966.1"/>
</dbReference>
<organism evidence="1 2">
    <name type="scientific">Hucho hucho</name>
    <name type="common">huchen</name>
    <dbReference type="NCBI Taxonomy" id="62062"/>
    <lineage>
        <taxon>Eukaryota</taxon>
        <taxon>Metazoa</taxon>
        <taxon>Chordata</taxon>
        <taxon>Craniata</taxon>
        <taxon>Vertebrata</taxon>
        <taxon>Euteleostomi</taxon>
        <taxon>Actinopterygii</taxon>
        <taxon>Neopterygii</taxon>
        <taxon>Teleostei</taxon>
        <taxon>Protacanthopterygii</taxon>
        <taxon>Salmoniformes</taxon>
        <taxon>Salmonidae</taxon>
        <taxon>Salmoninae</taxon>
        <taxon>Hucho</taxon>
    </lineage>
</organism>
<dbReference type="InterPro" id="IPR004244">
    <property type="entry name" value="Transposase_22"/>
</dbReference>
<reference evidence="2" key="1">
    <citation type="submission" date="2018-06" db="EMBL/GenBank/DDBJ databases">
        <title>Genome assembly of Danube salmon.</title>
        <authorList>
            <person name="Macqueen D.J."/>
            <person name="Gundappa M.K."/>
        </authorList>
    </citation>
    <scope>NUCLEOTIDE SEQUENCE [LARGE SCALE GENOMIC DNA]</scope>
</reference>
<reference evidence="1" key="3">
    <citation type="submission" date="2025-09" db="UniProtKB">
        <authorList>
            <consortium name="Ensembl"/>
        </authorList>
    </citation>
    <scope>IDENTIFICATION</scope>
</reference>
<protein>
    <submittedName>
        <fullName evidence="1">Uncharacterized protein</fullName>
    </submittedName>
</protein>
<evidence type="ECO:0000313" key="2">
    <source>
        <dbReference type="Proteomes" id="UP000314982"/>
    </source>
</evidence>
<dbReference type="STRING" id="62062.ENSHHUP00000028256"/>
<dbReference type="PANTHER" id="PTHR11505">
    <property type="entry name" value="L1 TRANSPOSABLE ELEMENT-RELATED"/>
    <property type="match status" value="1"/>
</dbReference>